<evidence type="ECO:0000313" key="3">
    <source>
        <dbReference type="Proteomes" id="UP000238137"/>
    </source>
</evidence>
<evidence type="ECO:0000259" key="1">
    <source>
        <dbReference type="Pfam" id="PF13472"/>
    </source>
</evidence>
<dbReference type="CDD" id="cd00229">
    <property type="entry name" value="SGNH_hydrolase"/>
    <property type="match status" value="1"/>
</dbReference>
<keyword evidence="3" id="KW-1185">Reference proteome</keyword>
<accession>A0A422QSG6</accession>
<dbReference type="InterPro" id="IPR036514">
    <property type="entry name" value="SGNH_hydro_sf"/>
</dbReference>
<dbReference type="SUPFAM" id="SSF52266">
    <property type="entry name" value="SGNH hydrolase"/>
    <property type="match status" value="1"/>
</dbReference>
<dbReference type="Pfam" id="PF13472">
    <property type="entry name" value="Lipase_GDSL_2"/>
    <property type="match status" value="1"/>
</dbReference>
<dbReference type="RefSeq" id="WP_106692922.1">
    <property type="nucleotide sequence ID" value="NZ_PXNQ02000015.1"/>
</dbReference>
<dbReference type="EMBL" id="PXNQ02000015">
    <property type="protein sequence ID" value="RNF32960.1"/>
    <property type="molecule type" value="Genomic_DNA"/>
</dbReference>
<feature type="domain" description="SGNH hydrolase-type esterase" evidence="1">
    <location>
        <begin position="118"/>
        <end position="287"/>
    </location>
</feature>
<keyword evidence="2" id="KW-0378">Hydrolase</keyword>
<gene>
    <name evidence="2" type="ORF">A7A09_019295</name>
</gene>
<proteinExistence type="predicted"/>
<dbReference type="Proteomes" id="UP000238137">
    <property type="component" value="Unassembled WGS sequence"/>
</dbReference>
<dbReference type="OrthoDB" id="9794725at2"/>
<name>A0A422QSG6_9RHOB</name>
<dbReference type="GO" id="GO:0016788">
    <property type="term" value="F:hydrolase activity, acting on ester bonds"/>
    <property type="evidence" value="ECO:0007669"/>
    <property type="project" value="UniProtKB-ARBA"/>
</dbReference>
<protein>
    <submittedName>
        <fullName evidence="2">SGNH/GDSL hydrolase family protein</fullName>
    </submittedName>
</protein>
<reference evidence="2" key="1">
    <citation type="submission" date="2018-05" db="EMBL/GenBank/DDBJ databases">
        <title>Reclassification of Methylarcula marina and Methylarcula terricola as Paracoccus methylarcula sp.nov., comb.nov. and Paracoccus terricola comb.nov.</title>
        <authorList>
            <person name="Shmareva M.N."/>
            <person name="Doronina N.V."/>
            <person name="Vasilenko O.V."/>
            <person name="Tarlachkov S.V."/>
            <person name="Trotsenko Y.A."/>
        </authorList>
    </citation>
    <scope>NUCLEOTIDE SEQUENCE [LARGE SCALE GENOMIC DNA]</scope>
    <source>
        <strain evidence="2">VKM B-2159</strain>
    </source>
</reference>
<dbReference type="AlphaFoldDB" id="A0A422QSG6"/>
<dbReference type="Gene3D" id="3.40.50.1110">
    <property type="entry name" value="SGNH hydrolase"/>
    <property type="match status" value="1"/>
</dbReference>
<sequence length="302" mass="31976">MDGTDSMLKVYRYDSLSGSAPVTVVSQIAIPWTVAGSNVRLDIKRVRFVTTITLTNMVTGEQVSLTLDYAAGTGGDCRAWGIPCILFPSTASGGVRVSRLRMVADHPIPTGKAARVVCIGDSITEASQIGPDHNSGWAYLLEDERDADGLPDVLIAARGGQLSNGAAASIAETVQLCDAKSVAVILIGTNDAVHGTGSHSAWRTNVATILSALRTRTDRIALCCLPPLTTGTVATRDAINADILGGYFPDLLPPVRFDLALSLNNDGETWNPAYQEDSVHPNVAGNAVMLDRLRIDCPEAFE</sequence>
<dbReference type="InterPro" id="IPR013830">
    <property type="entry name" value="SGNH_hydro"/>
</dbReference>
<evidence type="ECO:0000313" key="2">
    <source>
        <dbReference type="EMBL" id="RNF32960.1"/>
    </source>
</evidence>
<comment type="caution">
    <text evidence="2">The sequence shown here is derived from an EMBL/GenBank/DDBJ whole genome shotgun (WGS) entry which is preliminary data.</text>
</comment>
<organism evidence="2 3">
    <name type="scientific">Paracoccus methylarcula</name>
    <dbReference type="NCBI Taxonomy" id="72022"/>
    <lineage>
        <taxon>Bacteria</taxon>
        <taxon>Pseudomonadati</taxon>
        <taxon>Pseudomonadota</taxon>
        <taxon>Alphaproteobacteria</taxon>
        <taxon>Rhodobacterales</taxon>
        <taxon>Paracoccaceae</taxon>
        <taxon>Paracoccus</taxon>
    </lineage>
</organism>